<name>A0A1J7JNG9_9PEZI</name>
<evidence type="ECO:0000313" key="4">
    <source>
        <dbReference type="EMBL" id="OIW29282.1"/>
    </source>
</evidence>
<keyword evidence="5" id="KW-1185">Reference proteome</keyword>
<dbReference type="PROSITE" id="PS00498">
    <property type="entry name" value="TYROSINASE_2"/>
    <property type="match status" value="1"/>
</dbReference>
<dbReference type="InterPro" id="IPR050316">
    <property type="entry name" value="Tyrosinase/Hemocyanin"/>
</dbReference>
<feature type="chain" id="PRO_5012837360" evidence="2">
    <location>
        <begin position="19"/>
        <end position="545"/>
    </location>
</feature>
<gene>
    <name evidence="4" type="ORF">CONLIGDRAFT_413818</name>
</gene>
<protein>
    <submittedName>
        <fullName evidence="4">Di-copper centre-containing protein</fullName>
    </submittedName>
</protein>
<dbReference type="AlphaFoldDB" id="A0A1J7JNG9"/>
<evidence type="ECO:0000256" key="2">
    <source>
        <dbReference type="SAM" id="SignalP"/>
    </source>
</evidence>
<dbReference type="InParanoid" id="A0A1J7JNG9"/>
<evidence type="ECO:0000313" key="5">
    <source>
        <dbReference type="Proteomes" id="UP000182658"/>
    </source>
</evidence>
<proteinExistence type="predicted"/>
<dbReference type="Proteomes" id="UP000182658">
    <property type="component" value="Unassembled WGS sequence"/>
</dbReference>
<accession>A0A1J7JNG9</accession>
<feature type="domain" description="Tyrosinase copper-binding" evidence="3">
    <location>
        <begin position="298"/>
        <end position="309"/>
    </location>
</feature>
<dbReference type="STRING" id="1408157.A0A1J7JNG9"/>
<dbReference type="PANTHER" id="PTHR11474:SF131">
    <property type="entry name" value="TYROSINASE COPPER-BINDING DOMAIN-CONTAINING PROTEIN"/>
    <property type="match status" value="1"/>
</dbReference>
<dbReference type="EMBL" id="KV875098">
    <property type="protein sequence ID" value="OIW29282.1"/>
    <property type="molecule type" value="Genomic_DNA"/>
</dbReference>
<dbReference type="InterPro" id="IPR008922">
    <property type="entry name" value="Di-copper_centre_dom_sf"/>
</dbReference>
<dbReference type="PRINTS" id="PR00092">
    <property type="entry name" value="TYROSINASE"/>
</dbReference>
<dbReference type="Pfam" id="PF00264">
    <property type="entry name" value="Tyrosinase"/>
    <property type="match status" value="1"/>
</dbReference>
<evidence type="ECO:0000256" key="1">
    <source>
        <dbReference type="ARBA" id="ARBA00022723"/>
    </source>
</evidence>
<dbReference type="GO" id="GO:0046872">
    <property type="term" value="F:metal ion binding"/>
    <property type="evidence" value="ECO:0007669"/>
    <property type="project" value="UniProtKB-KW"/>
</dbReference>
<dbReference type="InterPro" id="IPR002227">
    <property type="entry name" value="Tyrosinase_Cu-bd"/>
</dbReference>
<reference evidence="4 5" key="1">
    <citation type="submission" date="2016-10" db="EMBL/GenBank/DDBJ databases">
        <title>Draft genome sequence of Coniochaeta ligniaria NRRL30616, a lignocellulolytic fungus for bioabatement of inhibitors in plant biomass hydrolysates.</title>
        <authorList>
            <consortium name="DOE Joint Genome Institute"/>
            <person name="Jimenez D.J."/>
            <person name="Hector R.E."/>
            <person name="Riley R."/>
            <person name="Sun H."/>
            <person name="Grigoriev I.V."/>
            <person name="Van Elsas J.D."/>
            <person name="Nichols N.N."/>
        </authorList>
    </citation>
    <scope>NUCLEOTIDE SEQUENCE [LARGE SCALE GENOMIC DNA]</scope>
    <source>
        <strain evidence="4 5">NRRL 30616</strain>
    </source>
</reference>
<dbReference type="OrthoDB" id="6132182at2759"/>
<dbReference type="SUPFAM" id="SSF48056">
    <property type="entry name" value="Di-copper centre-containing domain"/>
    <property type="match status" value="1"/>
</dbReference>
<organism evidence="4 5">
    <name type="scientific">Coniochaeta ligniaria NRRL 30616</name>
    <dbReference type="NCBI Taxonomy" id="1408157"/>
    <lineage>
        <taxon>Eukaryota</taxon>
        <taxon>Fungi</taxon>
        <taxon>Dikarya</taxon>
        <taxon>Ascomycota</taxon>
        <taxon>Pezizomycotina</taxon>
        <taxon>Sordariomycetes</taxon>
        <taxon>Sordariomycetidae</taxon>
        <taxon>Coniochaetales</taxon>
        <taxon>Coniochaetaceae</taxon>
        <taxon>Coniochaeta</taxon>
    </lineage>
</organism>
<keyword evidence="1" id="KW-0479">Metal-binding</keyword>
<dbReference type="PANTHER" id="PTHR11474">
    <property type="entry name" value="TYROSINASE FAMILY MEMBER"/>
    <property type="match status" value="1"/>
</dbReference>
<dbReference type="GO" id="GO:0016491">
    <property type="term" value="F:oxidoreductase activity"/>
    <property type="evidence" value="ECO:0007669"/>
    <property type="project" value="InterPro"/>
</dbReference>
<dbReference type="Gene3D" id="1.10.1280.10">
    <property type="entry name" value="Di-copper center containing domain from catechol oxidase"/>
    <property type="match status" value="1"/>
</dbReference>
<keyword evidence="2" id="KW-0732">Signal</keyword>
<evidence type="ECO:0000259" key="3">
    <source>
        <dbReference type="PROSITE" id="PS00498"/>
    </source>
</evidence>
<feature type="signal peptide" evidence="2">
    <location>
        <begin position="1"/>
        <end position="18"/>
    </location>
</feature>
<sequence length="545" mass="60876">MRTSVFLCLGVGLGICNADIIPVTGSKTGLGQHSLPARHNIRQLEKSGPQWDLFIQGLLSFQKVTEEDQLSYFQISGIHGRPYIAWNGVEQVEGAPLDGYCTHNEVLFAIWHRPLVALFEQVLAQHVQTVALQYTGSMADTYRRAADLWRMPYWDWADGQNLPSIFSDPNVTVNGPVGRVTLENPLLTYRFQQFPLNATQFPSDCDTDYSLYSYPETLRCPDPTTNQSTEWMVDGDVEAIQLSQQIYTIYTRLTSFESMSTTACSGSSIENIHNEIHVAVGGLHPMGHFANLGYSGFDPIFMLHHAAIDRHVALWQAIYYNDSMFNSTYVSPVGQFATAPGTKITADSPLKPFYADVNRTFHTSNSVRDISVLGYTYPELTGNWTSREALSRHVRTVVNGLYGNTTDRGTRRRGVELKTQLEYHVEFKVDKASIKLPATLRLWVRGRLAGRVVLLGAPARGDIYGEIILWDDLLHGESPATVGSTIPNSLKDNLFWDVASVSGETLDSPQTAKVVLVVRKVSQPQGVSEFPRYEAPQVLWDIPPR</sequence>